<dbReference type="EMBL" id="JABWDY010023132">
    <property type="protein sequence ID" value="KAF5191156.1"/>
    <property type="molecule type" value="Genomic_DNA"/>
</dbReference>
<reference evidence="2 3" key="1">
    <citation type="submission" date="2020-06" db="EMBL/GenBank/DDBJ databases">
        <title>Transcriptomic and genomic resources for Thalictrum thalictroides and T. hernandezii: Facilitating candidate gene discovery in an emerging model plant lineage.</title>
        <authorList>
            <person name="Arias T."/>
            <person name="Riano-Pachon D.M."/>
            <person name="Di Stilio V.S."/>
        </authorList>
    </citation>
    <scope>NUCLEOTIDE SEQUENCE [LARGE SCALE GENOMIC DNA]</scope>
    <source>
        <strain evidence="3">cv. WT478/WT964</strain>
        <tissue evidence="2">Leaves</tissue>
    </source>
</reference>
<feature type="non-terminal residue" evidence="2">
    <location>
        <position position="90"/>
    </location>
</feature>
<feature type="region of interest" description="Disordered" evidence="1">
    <location>
        <begin position="23"/>
        <end position="52"/>
    </location>
</feature>
<dbReference type="AlphaFoldDB" id="A0A7J6W189"/>
<gene>
    <name evidence="2" type="ORF">FRX31_019257</name>
</gene>
<dbReference type="Proteomes" id="UP000554482">
    <property type="component" value="Unassembled WGS sequence"/>
</dbReference>
<sequence length="90" mass="9995">MAMNASAETVVDTTIAEQEGVIENGEVKQHQQQPTHQAETEKAQTVETNNEDTTTLRVEVQTKNNFEVLNEVEVEFVPETQDTSSSTSNQ</sequence>
<name>A0A7J6W189_THATH</name>
<comment type="caution">
    <text evidence="2">The sequence shown here is derived from an EMBL/GenBank/DDBJ whole genome shotgun (WGS) entry which is preliminary data.</text>
</comment>
<keyword evidence="3" id="KW-1185">Reference proteome</keyword>
<evidence type="ECO:0000313" key="3">
    <source>
        <dbReference type="Proteomes" id="UP000554482"/>
    </source>
</evidence>
<proteinExistence type="predicted"/>
<protein>
    <submittedName>
        <fullName evidence="2">Uncharacterized protein</fullName>
    </submittedName>
</protein>
<organism evidence="2 3">
    <name type="scientific">Thalictrum thalictroides</name>
    <name type="common">Rue-anemone</name>
    <name type="synonym">Anemone thalictroides</name>
    <dbReference type="NCBI Taxonomy" id="46969"/>
    <lineage>
        <taxon>Eukaryota</taxon>
        <taxon>Viridiplantae</taxon>
        <taxon>Streptophyta</taxon>
        <taxon>Embryophyta</taxon>
        <taxon>Tracheophyta</taxon>
        <taxon>Spermatophyta</taxon>
        <taxon>Magnoliopsida</taxon>
        <taxon>Ranunculales</taxon>
        <taxon>Ranunculaceae</taxon>
        <taxon>Thalictroideae</taxon>
        <taxon>Thalictrum</taxon>
    </lineage>
</organism>
<evidence type="ECO:0000256" key="1">
    <source>
        <dbReference type="SAM" id="MobiDB-lite"/>
    </source>
</evidence>
<evidence type="ECO:0000313" key="2">
    <source>
        <dbReference type="EMBL" id="KAF5191156.1"/>
    </source>
</evidence>
<accession>A0A7J6W189</accession>